<evidence type="ECO:0000313" key="4">
    <source>
        <dbReference type="EMBL" id="KOS36288.1"/>
    </source>
</evidence>
<feature type="compositionally biased region" description="Basic and acidic residues" evidence="2">
    <location>
        <begin position="315"/>
        <end position="328"/>
    </location>
</feature>
<gene>
    <name evidence="4" type="ORF">ACN38_g12980</name>
</gene>
<name>A0A0M8NPV2_9EURO</name>
<evidence type="ECO:0000313" key="5">
    <source>
        <dbReference type="Proteomes" id="UP000037696"/>
    </source>
</evidence>
<feature type="compositionally biased region" description="Low complexity" evidence="2">
    <location>
        <begin position="243"/>
        <end position="253"/>
    </location>
</feature>
<keyword evidence="1" id="KW-0479">Metal-binding</keyword>
<feature type="compositionally biased region" description="Polar residues" evidence="2">
    <location>
        <begin position="144"/>
        <end position="155"/>
    </location>
</feature>
<protein>
    <recommendedName>
        <fullName evidence="3">CCHC-type domain-containing protein</fullName>
    </recommendedName>
</protein>
<dbReference type="GO" id="GO:0008270">
    <property type="term" value="F:zinc ion binding"/>
    <property type="evidence" value="ECO:0007669"/>
    <property type="project" value="UniProtKB-KW"/>
</dbReference>
<feature type="compositionally biased region" description="Low complexity" evidence="2">
    <location>
        <begin position="119"/>
        <end position="138"/>
    </location>
</feature>
<comment type="caution">
    <text evidence="4">The sequence shown here is derived from an EMBL/GenBank/DDBJ whole genome shotgun (WGS) entry which is preliminary data.</text>
</comment>
<keyword evidence="1" id="KW-0863">Zinc-finger</keyword>
<evidence type="ECO:0000259" key="3">
    <source>
        <dbReference type="PROSITE" id="PS50158"/>
    </source>
</evidence>
<evidence type="ECO:0000256" key="1">
    <source>
        <dbReference type="PROSITE-ProRule" id="PRU00047"/>
    </source>
</evidence>
<dbReference type="Proteomes" id="UP000037696">
    <property type="component" value="Unassembled WGS sequence"/>
</dbReference>
<dbReference type="EMBL" id="LHQQ01000521">
    <property type="protein sequence ID" value="KOS36288.1"/>
    <property type="molecule type" value="Genomic_DNA"/>
</dbReference>
<feature type="compositionally biased region" description="Basic residues" evidence="2">
    <location>
        <begin position="233"/>
        <end position="242"/>
    </location>
</feature>
<evidence type="ECO:0000256" key="2">
    <source>
        <dbReference type="SAM" id="MobiDB-lite"/>
    </source>
</evidence>
<keyword evidence="1" id="KW-0862">Zinc</keyword>
<dbReference type="PROSITE" id="PS50158">
    <property type="entry name" value="ZF_CCHC"/>
    <property type="match status" value="1"/>
</dbReference>
<keyword evidence="5" id="KW-1185">Reference proteome</keyword>
<dbReference type="AlphaFoldDB" id="A0A0M8NPV2"/>
<dbReference type="STRING" id="229535.A0A0M8NPV2"/>
<proteinExistence type="predicted"/>
<sequence>MYDRAIRVRQCHNCQKYGHIGATCPNQSPTCVHCAGEHLSQKCSTKADGTLKENKCANCGSTHAAWANDYPDRVREVEKMKEMARYRPRYHPVPAHFSAKAPSPVLQPSPASSWGTPAGHSSSSEGSGTESSDSTTAERAAQIGYSTSLQSSQWAKTGKEGASTQSGAMVSRSGLQRRQPVISEPIVSMNTAEDSIYPIEDATQASQLDGASQSPLHAGGISFEPAISTRAAKATKKQKSKTKSVSTASVSSRKSQRLVELTERAAEAVVSLPDIPTSELAQDASYKPSTAGSSALTEISDKIFNSYNPRKRRHTETETTDVRFEPRLRRNTRHSAKPTKSISSQ</sequence>
<feature type="compositionally biased region" description="Polar residues" evidence="2">
    <location>
        <begin position="162"/>
        <end position="176"/>
    </location>
</feature>
<dbReference type="GO" id="GO:0003676">
    <property type="term" value="F:nucleic acid binding"/>
    <property type="evidence" value="ECO:0007669"/>
    <property type="project" value="InterPro"/>
</dbReference>
<reference evidence="4 5" key="1">
    <citation type="submission" date="2015-08" db="EMBL/GenBank/DDBJ databases">
        <title>Genome sequencing of Penicillium nordicum.</title>
        <authorList>
            <person name="Nguyen H.D."/>
            <person name="Seifert K.A."/>
        </authorList>
    </citation>
    <scope>NUCLEOTIDE SEQUENCE [LARGE SCALE GENOMIC DNA]</scope>
    <source>
        <strain evidence="4 5">DAOMC 185683</strain>
    </source>
</reference>
<dbReference type="InterPro" id="IPR001878">
    <property type="entry name" value="Znf_CCHC"/>
</dbReference>
<feature type="region of interest" description="Disordered" evidence="2">
    <location>
        <begin position="98"/>
        <end position="187"/>
    </location>
</feature>
<dbReference type="OrthoDB" id="4366563at2759"/>
<accession>A0A0M8NPV2</accession>
<feature type="region of interest" description="Disordered" evidence="2">
    <location>
        <begin position="207"/>
        <end position="260"/>
    </location>
</feature>
<organism evidence="4 5">
    <name type="scientific">Penicillium nordicum</name>
    <dbReference type="NCBI Taxonomy" id="229535"/>
    <lineage>
        <taxon>Eukaryota</taxon>
        <taxon>Fungi</taxon>
        <taxon>Dikarya</taxon>
        <taxon>Ascomycota</taxon>
        <taxon>Pezizomycotina</taxon>
        <taxon>Eurotiomycetes</taxon>
        <taxon>Eurotiomycetidae</taxon>
        <taxon>Eurotiales</taxon>
        <taxon>Aspergillaceae</taxon>
        <taxon>Penicillium</taxon>
    </lineage>
</organism>
<feature type="domain" description="CCHC-type" evidence="3">
    <location>
        <begin position="11"/>
        <end position="26"/>
    </location>
</feature>
<feature type="region of interest" description="Disordered" evidence="2">
    <location>
        <begin position="306"/>
        <end position="345"/>
    </location>
</feature>